<dbReference type="GO" id="GO:0048193">
    <property type="term" value="P:Golgi vesicle transport"/>
    <property type="evidence" value="ECO:0007669"/>
    <property type="project" value="TreeGrafter"/>
</dbReference>
<keyword evidence="4" id="KW-0333">Golgi apparatus</keyword>
<dbReference type="GO" id="GO:0032456">
    <property type="term" value="P:endocytic recycling"/>
    <property type="evidence" value="ECO:0007669"/>
    <property type="project" value="TreeGrafter"/>
</dbReference>
<reference evidence="6" key="1">
    <citation type="submission" date="2020-11" db="EMBL/GenBank/DDBJ databases">
        <authorList>
            <person name="Tran Van P."/>
        </authorList>
    </citation>
    <scope>NUCLEOTIDE SEQUENCE</scope>
</reference>
<sequence length="899" mass="103295">MQSNKMSTNVNSDVTSGGPRRRSSLKQYYGTNSSDHQMNSPSICDPFDINSSDFNCDLFLNKLLKDSTLSELMETEQSLYKQIQSLDSEMQTLVYENYNKFISATETIQKVIILTLLSIHCLIQCILQMSSHFDKMEEELTLLSTNMEGITKSSDEISDNLKGRRDDLSKLADTHEVLTKLQFLFELSPKMRESIEQNQYNSAVKYYLRAERTLGQYLHFPSIQAINEECLQIVNQLKQKLYKKLSNREASPNQLNESIELLLKLNEPTEKLCQEYLSMADKRLETNFSELYYQNDLANKWLNSTSDESQSLLVDILEYIDIACNGFLGNLSLTITFYSDIFLQKPFSKANMESNERIKKTLQEFVDKNMNKFFETILIRVQSEKKSINDTTLFVRALDRLYKRLLSLNRTYDLNDFSVKAMAIVEKASEDQCNHFLSYLKSRYQEELTNIRHSILSTSSQSMSTSRSSQMTSSAVILEKQSLTDLLITLQTSISELIKSVVAALMPFTDPEVTFAAKTQFQQKFSTKFVREVVVIGFIRHILTVSLEYEKNYSTATSPPSQLILLLSRLCLDFDTSIIGYLLSFTEEQFNIYNNSDPKMTSLSDVCKEAHETAQQLLNHFVRLEGHNISQMIRKSVETRDWLSSVEPRSVRSVMKRVIEDIAQIDAQVGQLYEEGHRFERSSDSSKSRRTFSAIGIGGRHSSANKSSNWSAYGPSTFDNSLMSNIQKLFTEKIEIFSCVEFSRLSALTGIIKIGLKTLIECVRLCSFSRYGLQQMQVDSYYLQTHVWAYASDEKYYYIVLVYVLIDEVLLSAVHRCIDPVMMEMSTLIECVRLCSFSRYGLQQMQVDSYYLQTHVWAYASDENLVYVLIDEVLLSAVHRCIDPVMMEMSVVEKICDGL</sequence>
<dbReference type="GO" id="GO:0007030">
    <property type="term" value="P:Golgi organization"/>
    <property type="evidence" value="ECO:0007669"/>
    <property type="project" value="UniProtKB-UniRule"/>
</dbReference>
<proteinExistence type="inferred from homology"/>
<dbReference type="SUPFAM" id="SSF74788">
    <property type="entry name" value="Cullin repeat-like"/>
    <property type="match status" value="1"/>
</dbReference>
<dbReference type="PANTHER" id="PTHR15954">
    <property type="entry name" value="VACUOLAR PROTEIN SORTING-ASSOCIATED PROTEIN 51 HOMOLOG"/>
    <property type="match status" value="1"/>
</dbReference>
<dbReference type="Proteomes" id="UP000759131">
    <property type="component" value="Unassembled WGS sequence"/>
</dbReference>
<dbReference type="EMBL" id="OC866978">
    <property type="protein sequence ID" value="CAD7633256.1"/>
    <property type="molecule type" value="Genomic_DNA"/>
</dbReference>
<feature type="compositionally biased region" description="Polar residues" evidence="5">
    <location>
        <begin position="25"/>
        <end position="38"/>
    </location>
</feature>
<dbReference type="InterPro" id="IPR016159">
    <property type="entry name" value="Cullin_repeat-like_dom_sf"/>
</dbReference>
<gene>
    <name evidence="6" type="ORF">OSB1V03_LOCUS13653</name>
</gene>
<dbReference type="PANTHER" id="PTHR15954:SF4">
    <property type="entry name" value="VACUOLAR PROTEIN SORTING-ASSOCIATED PROTEIN 51 HOMOLOG"/>
    <property type="match status" value="1"/>
</dbReference>
<protein>
    <recommendedName>
        <fullName evidence="2 4">Vacuolar protein sorting-associated protein 51 homolog</fullName>
    </recommendedName>
</protein>
<dbReference type="GO" id="GO:0042147">
    <property type="term" value="P:retrograde transport, endosome to Golgi"/>
    <property type="evidence" value="ECO:0007669"/>
    <property type="project" value="UniProtKB-UniRule"/>
</dbReference>
<comment type="similarity">
    <text evidence="1 4">Belongs to the VPS51 family.</text>
</comment>
<keyword evidence="4" id="KW-0445">Lipid transport</keyword>
<dbReference type="EMBL" id="CAJPIZ010012403">
    <property type="protein sequence ID" value="CAG2113686.1"/>
    <property type="molecule type" value="Genomic_DNA"/>
</dbReference>
<dbReference type="GO" id="GO:0005829">
    <property type="term" value="C:cytosol"/>
    <property type="evidence" value="ECO:0007669"/>
    <property type="project" value="GOC"/>
</dbReference>
<comment type="subunit">
    <text evidence="4">Component of the Golgi-associated retrograde protein (GARP) complex.</text>
</comment>
<feature type="compositionally biased region" description="Polar residues" evidence="5">
    <location>
        <begin position="1"/>
        <end position="15"/>
    </location>
</feature>
<evidence type="ECO:0000256" key="4">
    <source>
        <dbReference type="RuleBase" id="RU368010"/>
    </source>
</evidence>
<name>A0A7R9L3G6_9ACAR</name>
<dbReference type="InterPro" id="IPR014812">
    <property type="entry name" value="Vps51"/>
</dbReference>
<dbReference type="GO" id="GO:0007041">
    <property type="term" value="P:lysosomal transport"/>
    <property type="evidence" value="ECO:0007669"/>
    <property type="project" value="TreeGrafter"/>
</dbReference>
<comment type="function">
    <text evidence="4">Acts as component of the GARP complex that is involved in retrograde transport from early and late endosomes to the trans-Golgi network (TGN).</text>
</comment>
<evidence type="ECO:0000313" key="7">
    <source>
        <dbReference type="Proteomes" id="UP000759131"/>
    </source>
</evidence>
<evidence type="ECO:0000256" key="2">
    <source>
        <dbReference type="ARBA" id="ARBA00016122"/>
    </source>
</evidence>
<dbReference type="GO" id="GO:0016020">
    <property type="term" value="C:membrane"/>
    <property type="evidence" value="ECO:0007669"/>
    <property type="project" value="TreeGrafter"/>
</dbReference>
<evidence type="ECO:0000256" key="3">
    <source>
        <dbReference type="ARBA" id="ARBA00023054"/>
    </source>
</evidence>
<dbReference type="GO" id="GO:0006869">
    <property type="term" value="P:lipid transport"/>
    <property type="evidence" value="ECO:0007669"/>
    <property type="project" value="UniProtKB-UniRule"/>
</dbReference>
<organism evidence="6">
    <name type="scientific">Medioppia subpectinata</name>
    <dbReference type="NCBI Taxonomy" id="1979941"/>
    <lineage>
        <taxon>Eukaryota</taxon>
        <taxon>Metazoa</taxon>
        <taxon>Ecdysozoa</taxon>
        <taxon>Arthropoda</taxon>
        <taxon>Chelicerata</taxon>
        <taxon>Arachnida</taxon>
        <taxon>Acari</taxon>
        <taxon>Acariformes</taxon>
        <taxon>Sarcoptiformes</taxon>
        <taxon>Oribatida</taxon>
        <taxon>Brachypylina</taxon>
        <taxon>Oppioidea</taxon>
        <taxon>Oppiidae</taxon>
        <taxon>Medioppia</taxon>
    </lineage>
</organism>
<evidence type="ECO:0000256" key="1">
    <source>
        <dbReference type="ARBA" id="ARBA00006080"/>
    </source>
</evidence>
<dbReference type="GO" id="GO:0000938">
    <property type="term" value="C:GARP complex"/>
    <property type="evidence" value="ECO:0007669"/>
    <property type="project" value="UniProtKB-UniRule"/>
</dbReference>
<keyword evidence="4" id="KW-0653">Protein transport</keyword>
<evidence type="ECO:0000313" key="6">
    <source>
        <dbReference type="EMBL" id="CAD7633256.1"/>
    </source>
</evidence>
<dbReference type="AlphaFoldDB" id="A0A7R9L3G6"/>
<evidence type="ECO:0000256" key="5">
    <source>
        <dbReference type="SAM" id="MobiDB-lite"/>
    </source>
</evidence>
<keyword evidence="3" id="KW-0175">Coiled coil</keyword>
<dbReference type="GO" id="GO:1990745">
    <property type="term" value="C:EARP complex"/>
    <property type="evidence" value="ECO:0007669"/>
    <property type="project" value="TreeGrafter"/>
</dbReference>
<dbReference type="OrthoDB" id="203678at2759"/>
<feature type="region of interest" description="Disordered" evidence="5">
    <location>
        <begin position="1"/>
        <end position="38"/>
    </location>
</feature>
<accession>A0A7R9L3G6</accession>
<keyword evidence="7" id="KW-1185">Reference proteome</keyword>
<comment type="subcellular location">
    <subcellularLocation>
        <location evidence="4">Golgi apparatus</location>
        <location evidence="4">trans-Golgi network</location>
    </subcellularLocation>
</comment>
<keyword evidence="4" id="KW-0813">Transport</keyword>
<dbReference type="GO" id="GO:0015031">
    <property type="term" value="P:protein transport"/>
    <property type="evidence" value="ECO:0007669"/>
    <property type="project" value="UniProtKB-UniRule"/>
</dbReference>
<dbReference type="Pfam" id="PF08700">
    <property type="entry name" value="VPS51_Exo84_N"/>
    <property type="match status" value="1"/>
</dbReference>